<dbReference type="EMBL" id="PZQS01000001">
    <property type="protein sequence ID" value="PVD39302.1"/>
    <property type="molecule type" value="Genomic_DNA"/>
</dbReference>
<evidence type="ECO:0000256" key="2">
    <source>
        <dbReference type="ARBA" id="ARBA00007863"/>
    </source>
</evidence>
<dbReference type="Proteomes" id="UP000245119">
    <property type="component" value="Linkage Group LG1"/>
</dbReference>
<evidence type="ECO:0000256" key="5">
    <source>
        <dbReference type="ARBA" id="ARBA00023136"/>
    </source>
</evidence>
<feature type="domain" description="EamA" evidence="8">
    <location>
        <begin position="266"/>
        <end position="405"/>
    </location>
</feature>
<comment type="similarity">
    <text evidence="2">Belongs to the SLC35F solute transporter family.</text>
</comment>
<comment type="subcellular location">
    <subcellularLocation>
        <location evidence="1">Membrane</location>
        <topology evidence="1">Multi-pass membrane protein</topology>
    </subcellularLocation>
</comment>
<feature type="transmembrane region" description="Helical" evidence="7">
    <location>
        <begin position="208"/>
        <end position="227"/>
    </location>
</feature>
<dbReference type="STRING" id="400727.A0A2T7Q0V3"/>
<name>A0A2T7Q0V3_POMCA</name>
<dbReference type="InterPro" id="IPR000620">
    <property type="entry name" value="EamA_dom"/>
</dbReference>
<dbReference type="PANTHER" id="PTHR23051:SF0">
    <property type="entry name" value="SOLUTE CARRIER FAMILY 35 MEMBER F5"/>
    <property type="match status" value="1"/>
</dbReference>
<gene>
    <name evidence="9" type="ORF">C0Q70_01931</name>
</gene>
<dbReference type="GO" id="GO:0016020">
    <property type="term" value="C:membrane"/>
    <property type="evidence" value="ECO:0007669"/>
    <property type="project" value="UniProtKB-SubCell"/>
</dbReference>
<evidence type="ECO:0000256" key="4">
    <source>
        <dbReference type="ARBA" id="ARBA00022989"/>
    </source>
</evidence>
<feature type="transmembrane region" description="Helical" evidence="7">
    <location>
        <begin position="239"/>
        <end position="257"/>
    </location>
</feature>
<evidence type="ECO:0000256" key="7">
    <source>
        <dbReference type="SAM" id="Phobius"/>
    </source>
</evidence>
<feature type="transmembrane region" description="Helical" evidence="7">
    <location>
        <begin position="389"/>
        <end position="411"/>
    </location>
</feature>
<keyword evidence="5 7" id="KW-0472">Membrane</keyword>
<feature type="transmembrane region" description="Helical" evidence="7">
    <location>
        <begin position="296"/>
        <end position="320"/>
    </location>
</feature>
<dbReference type="OMA" id="MYGVYTI"/>
<proteinExistence type="inferred from homology"/>
<feature type="transmembrane region" description="Helical" evidence="7">
    <location>
        <begin position="351"/>
        <end position="377"/>
    </location>
</feature>
<sequence length="454" mass="51200">MFGTGSLSHAQRLVVGVLLLIFVDFIWVASSELTEYIFKDANYKKPFFTTYLKTVMFSMYLLGFIFWGPWREQCRRVRDRKVTQDALSVSPSAEPESHISDPIFVPIKFDSHNSGTESDDAGNGGSGKSVRFSNLSEVRQLSEEHAEEALLSRLSYQAFLRAEEERTHIGSKLTVKQVARLAFIFCIVWFFANYTYQMALLDTEAGIVNVLASTSGLFTLICAAIYPSSQVDRFTLSKLVAVLISVGGVVMVCMADLKLEDEVPAGALWGLGSAMLYAFYLVMVRRRVKHEEQMDIPMFFGFVGLWCALVLWPGFFILHYSQAEEFQLPDKKQWLLILTNGLVGTVLSEFLWLWGCFLTSSLVATLSLSLTIPLSMIADVVVEGKNFSILFYLGTIPVFVAFIAVAFLTHWETWDPVLVGLKKLLHCLCRRRIVQRIRELDREQTTSLINGDSS</sequence>
<evidence type="ECO:0000259" key="8">
    <source>
        <dbReference type="Pfam" id="PF00892"/>
    </source>
</evidence>
<dbReference type="PANTHER" id="PTHR23051">
    <property type="entry name" value="SOLUTE CARRIER FAMILY 35, MEMBER F5"/>
    <property type="match status" value="1"/>
</dbReference>
<keyword evidence="3 7" id="KW-0812">Transmembrane</keyword>
<evidence type="ECO:0000313" key="10">
    <source>
        <dbReference type="Proteomes" id="UP000245119"/>
    </source>
</evidence>
<keyword evidence="10" id="KW-1185">Reference proteome</keyword>
<keyword evidence="4 7" id="KW-1133">Transmembrane helix</keyword>
<evidence type="ECO:0000256" key="1">
    <source>
        <dbReference type="ARBA" id="ARBA00004141"/>
    </source>
</evidence>
<dbReference type="OrthoDB" id="10041630at2759"/>
<dbReference type="Pfam" id="PF00892">
    <property type="entry name" value="EamA"/>
    <property type="match status" value="1"/>
</dbReference>
<dbReference type="AlphaFoldDB" id="A0A2T7Q0V3"/>
<protein>
    <recommendedName>
        <fullName evidence="6">Solute carrier family 35 member F5</fullName>
    </recommendedName>
</protein>
<reference evidence="9 10" key="1">
    <citation type="submission" date="2018-04" db="EMBL/GenBank/DDBJ databases">
        <title>The genome of golden apple snail Pomacea canaliculata provides insight into stress tolerance and invasive adaptation.</title>
        <authorList>
            <person name="Liu C."/>
            <person name="Liu B."/>
            <person name="Ren Y."/>
            <person name="Zhang Y."/>
            <person name="Wang H."/>
            <person name="Li S."/>
            <person name="Jiang F."/>
            <person name="Yin L."/>
            <person name="Zhang G."/>
            <person name="Qian W."/>
            <person name="Fan W."/>
        </authorList>
    </citation>
    <scope>NUCLEOTIDE SEQUENCE [LARGE SCALE GENOMIC DNA]</scope>
    <source>
        <strain evidence="9">SZHN2017</strain>
        <tissue evidence="9">Muscle</tissue>
    </source>
</reference>
<organism evidence="9 10">
    <name type="scientific">Pomacea canaliculata</name>
    <name type="common">Golden apple snail</name>
    <dbReference type="NCBI Taxonomy" id="400727"/>
    <lineage>
        <taxon>Eukaryota</taxon>
        <taxon>Metazoa</taxon>
        <taxon>Spiralia</taxon>
        <taxon>Lophotrochozoa</taxon>
        <taxon>Mollusca</taxon>
        <taxon>Gastropoda</taxon>
        <taxon>Caenogastropoda</taxon>
        <taxon>Architaenioglossa</taxon>
        <taxon>Ampullarioidea</taxon>
        <taxon>Ampullariidae</taxon>
        <taxon>Pomacea</taxon>
    </lineage>
</organism>
<evidence type="ECO:0000256" key="6">
    <source>
        <dbReference type="ARBA" id="ARBA00040744"/>
    </source>
</evidence>
<feature type="transmembrane region" description="Helical" evidence="7">
    <location>
        <begin position="12"/>
        <end position="30"/>
    </location>
</feature>
<feature type="transmembrane region" description="Helical" evidence="7">
    <location>
        <begin position="178"/>
        <end position="196"/>
    </location>
</feature>
<feature type="transmembrane region" description="Helical" evidence="7">
    <location>
        <begin position="263"/>
        <end position="284"/>
    </location>
</feature>
<evidence type="ECO:0000313" key="9">
    <source>
        <dbReference type="EMBL" id="PVD39302.1"/>
    </source>
</evidence>
<comment type="caution">
    <text evidence="9">The sequence shown here is derived from an EMBL/GenBank/DDBJ whole genome shotgun (WGS) entry which is preliminary data.</text>
</comment>
<accession>A0A2T7Q0V3</accession>
<feature type="transmembrane region" description="Helical" evidence="7">
    <location>
        <begin position="50"/>
        <end position="70"/>
    </location>
</feature>
<dbReference type="InterPro" id="IPR037185">
    <property type="entry name" value="EmrE-like"/>
</dbReference>
<evidence type="ECO:0000256" key="3">
    <source>
        <dbReference type="ARBA" id="ARBA00022692"/>
    </source>
</evidence>
<dbReference type="SUPFAM" id="SSF103481">
    <property type="entry name" value="Multidrug resistance efflux transporter EmrE"/>
    <property type="match status" value="1"/>
</dbReference>